<dbReference type="Proteomes" id="UP000308196">
    <property type="component" value="Chromosome"/>
</dbReference>
<dbReference type="AlphaFoldDB" id="A0A4U9UK81"/>
<dbReference type="SUPFAM" id="SSF82784">
    <property type="entry name" value="OsmC-like"/>
    <property type="match status" value="1"/>
</dbReference>
<sequence>MYIDKKGLSTGDLSVAANMYLRIEKEQVVTYFERYIFFNQPIPEEVQQRLQQVAEESPVSMILKDSTVVYTNIKNRL</sequence>
<accession>A0A4U9UK81</accession>
<dbReference type="STRING" id="1123265.GCA_000686625_03101"/>
<dbReference type="KEGG" id="stha:NCTC11429_00507"/>
<evidence type="ECO:0000313" key="4">
    <source>
        <dbReference type="Proteomes" id="UP001566204"/>
    </source>
</evidence>
<dbReference type="RefSeq" id="WP_028069908.1">
    <property type="nucleotide sequence ID" value="NZ_CP141191.1"/>
</dbReference>
<protein>
    <submittedName>
        <fullName evidence="2">Uncharacterized protein</fullName>
    </submittedName>
</protein>
<dbReference type="InterPro" id="IPR036102">
    <property type="entry name" value="OsmC/Ohrsf"/>
</dbReference>
<organism evidence="2 3">
    <name type="scientific">Sphingobacterium thalpophilum</name>
    <dbReference type="NCBI Taxonomy" id="259"/>
    <lineage>
        <taxon>Bacteria</taxon>
        <taxon>Pseudomonadati</taxon>
        <taxon>Bacteroidota</taxon>
        <taxon>Sphingobacteriia</taxon>
        <taxon>Sphingobacteriales</taxon>
        <taxon>Sphingobacteriaceae</taxon>
        <taxon>Sphingobacterium</taxon>
    </lineage>
</organism>
<name>A0A4U9UK81_9SPHI</name>
<dbReference type="EMBL" id="LR590484">
    <property type="protein sequence ID" value="VTR29811.1"/>
    <property type="molecule type" value="Genomic_DNA"/>
</dbReference>
<dbReference type="InterPro" id="IPR015946">
    <property type="entry name" value="KH_dom-like_a/b"/>
</dbReference>
<evidence type="ECO:0000313" key="2">
    <source>
        <dbReference type="EMBL" id="VTR29811.1"/>
    </source>
</evidence>
<dbReference type="GeneID" id="78461318"/>
<reference evidence="1 4" key="2">
    <citation type="submission" date="2024-06" db="EMBL/GenBank/DDBJ databases">
        <title>Soil Sphingobacterium thalpophilum.</title>
        <authorList>
            <person name="Yang J."/>
            <person name="Li J."/>
        </authorList>
    </citation>
    <scope>NUCLEOTIDE SEQUENCE [LARGE SCALE GENOMIC DNA]</scope>
    <source>
        <strain evidence="1 4">22g91tb</strain>
    </source>
</reference>
<gene>
    <name evidence="1" type="ORF">ABTW24_10740</name>
    <name evidence="2" type="ORF">NCTC11429_00507</name>
</gene>
<proteinExistence type="predicted"/>
<keyword evidence="4" id="KW-1185">Reference proteome</keyword>
<dbReference type="Gene3D" id="3.30.300.20">
    <property type="match status" value="1"/>
</dbReference>
<dbReference type="EMBL" id="JBEOQB010000002">
    <property type="protein sequence ID" value="MEZ0452072.1"/>
    <property type="molecule type" value="Genomic_DNA"/>
</dbReference>
<evidence type="ECO:0000313" key="3">
    <source>
        <dbReference type="Proteomes" id="UP000308196"/>
    </source>
</evidence>
<evidence type="ECO:0000313" key="1">
    <source>
        <dbReference type="EMBL" id="MEZ0452072.1"/>
    </source>
</evidence>
<reference evidence="2 3" key="1">
    <citation type="submission" date="2019-05" db="EMBL/GenBank/DDBJ databases">
        <authorList>
            <consortium name="Pathogen Informatics"/>
        </authorList>
    </citation>
    <scope>NUCLEOTIDE SEQUENCE [LARGE SCALE GENOMIC DNA]</scope>
    <source>
        <strain evidence="2 3">NCTC11429</strain>
    </source>
</reference>
<dbReference type="Proteomes" id="UP001566204">
    <property type="component" value="Unassembled WGS sequence"/>
</dbReference>